<dbReference type="KEGG" id="kpin:30169179"/>
<reference evidence="3" key="2">
    <citation type="submission" date="2013-07" db="EMBL/GenBank/DDBJ databases">
        <authorList>
            <consortium name="The Broad Institute Genome Sequencing Platform"/>
            <person name="Cuomo C."/>
            <person name="Litvintseva A."/>
            <person name="Chen Y."/>
            <person name="Heitman J."/>
            <person name="Sun S."/>
            <person name="Springer D."/>
            <person name="Dromer F."/>
            <person name="Young S.K."/>
            <person name="Zeng Q."/>
            <person name="Gargeya S."/>
            <person name="Fitzgerald M."/>
            <person name="Abouelleil A."/>
            <person name="Alvarado L."/>
            <person name="Berlin A.M."/>
            <person name="Chapman S.B."/>
            <person name="Dewar J."/>
            <person name="Goldberg J."/>
            <person name="Griggs A."/>
            <person name="Gujja S."/>
            <person name="Hansen M."/>
            <person name="Howarth C."/>
            <person name="Imamovic A."/>
            <person name="Larimer J."/>
            <person name="McCowan C."/>
            <person name="Murphy C."/>
            <person name="Pearson M."/>
            <person name="Priest M."/>
            <person name="Roberts A."/>
            <person name="Saif S."/>
            <person name="Shea T."/>
            <person name="Sykes S."/>
            <person name="Wortman J."/>
            <person name="Nusbaum C."/>
            <person name="Birren B."/>
        </authorList>
    </citation>
    <scope>NUCLEOTIDE SEQUENCE</scope>
    <source>
        <strain evidence="3">CBS 10737</strain>
    </source>
</reference>
<reference evidence="2" key="1">
    <citation type="submission" date="2013-07" db="EMBL/GenBank/DDBJ databases">
        <title>The Genome Sequence of Cryptococcus pinus CBS10737.</title>
        <authorList>
            <consortium name="The Broad Institute Genome Sequencing Platform"/>
            <person name="Cuomo C."/>
            <person name="Litvintseva A."/>
            <person name="Chen Y."/>
            <person name="Heitman J."/>
            <person name="Sun S."/>
            <person name="Springer D."/>
            <person name="Dromer F."/>
            <person name="Young S.K."/>
            <person name="Zeng Q."/>
            <person name="Gargeya S."/>
            <person name="Fitzgerald M."/>
            <person name="Abouelleil A."/>
            <person name="Alvarado L."/>
            <person name="Berlin A.M."/>
            <person name="Chapman S.B."/>
            <person name="Dewar J."/>
            <person name="Goldberg J."/>
            <person name="Griggs A."/>
            <person name="Gujja S."/>
            <person name="Hansen M."/>
            <person name="Howarth C."/>
            <person name="Imamovic A."/>
            <person name="Larimer J."/>
            <person name="McCowan C."/>
            <person name="Murphy C."/>
            <person name="Pearson M."/>
            <person name="Priest M."/>
            <person name="Roberts A."/>
            <person name="Saif S."/>
            <person name="Shea T."/>
            <person name="Sykes S."/>
            <person name="Wortman J."/>
            <person name="Nusbaum C."/>
            <person name="Birren B."/>
        </authorList>
    </citation>
    <scope>NUCLEOTIDE SEQUENCE [LARGE SCALE GENOMIC DNA]</scope>
    <source>
        <strain evidence="2">CBS 10737</strain>
    </source>
</reference>
<evidence type="ECO:0000313" key="3">
    <source>
        <dbReference type="EMBL" id="WWC66614.1"/>
    </source>
</evidence>
<protein>
    <submittedName>
        <fullName evidence="2">Uncharacterized protein</fullName>
    </submittedName>
</protein>
<sequence length="323" mass="35158">MDEDLQLNRGMFACFPCVILWRWAQKKLTKYDPEREPLFPSPQTILTPPTKKHRPNLPNLSSSGSVPLWSSAPTSPTKSGMGYFSDGKRNGSTSRLSQEGRERLGSISREYGGRMQSLYPSTSTPSTPSFPSTPHTIGRSSIRPLSSINPIVATEPTSPNRPSAPNLGRSASEPRNLSDLGFAPQQIPAFGSISVGRGGRTRSFTLSDRSPLSLGEGDEKNVRRGRSPGPAVFSRLNDIQNQLNDPIEENNSKEASRIINSSIERCSSHPQLTTAISVSGHTDDNIITPPEEDVVRKELGLRGLNSVRGKRGEGKGGKRVKTD</sequence>
<feature type="compositionally biased region" description="Low complexity" evidence="1">
    <location>
        <begin position="120"/>
        <end position="136"/>
    </location>
</feature>
<proteinExistence type="predicted"/>
<dbReference type="EMBL" id="KI894007">
    <property type="protein sequence ID" value="OCF53505.1"/>
    <property type="molecule type" value="Genomic_DNA"/>
</dbReference>
<feature type="compositionally biased region" description="Polar residues" evidence="1">
    <location>
        <begin position="143"/>
        <end position="163"/>
    </location>
</feature>
<gene>
    <name evidence="2" type="ORF">I206_00810</name>
    <name evidence="3" type="ORF">I206_100517</name>
</gene>
<dbReference type="AlphaFoldDB" id="A0A1B9ICY0"/>
<keyword evidence="4" id="KW-1185">Reference proteome</keyword>
<feature type="compositionally biased region" description="Low complexity" evidence="1">
    <location>
        <begin position="61"/>
        <end position="71"/>
    </location>
</feature>
<dbReference type="EMBL" id="CP144519">
    <property type="protein sequence ID" value="WWC66614.1"/>
    <property type="molecule type" value="Genomic_DNA"/>
</dbReference>
<feature type="region of interest" description="Disordered" evidence="1">
    <location>
        <begin position="115"/>
        <end position="233"/>
    </location>
</feature>
<name>A0A1B9ICY0_9TREE</name>
<evidence type="ECO:0000256" key="1">
    <source>
        <dbReference type="SAM" id="MobiDB-lite"/>
    </source>
</evidence>
<reference evidence="3" key="4">
    <citation type="submission" date="2024-02" db="EMBL/GenBank/DDBJ databases">
        <title>Comparative genomics of Cryptococcus and Kwoniella reveals pathogenesis evolution and contrasting modes of karyotype evolution via chromosome fusion or intercentromeric recombination.</title>
        <authorList>
            <person name="Coelho M.A."/>
            <person name="David-Palma M."/>
            <person name="Shea T."/>
            <person name="Bowers K."/>
            <person name="McGinley-Smith S."/>
            <person name="Mohammad A.W."/>
            <person name="Gnirke A."/>
            <person name="Yurkov A.M."/>
            <person name="Nowrousian M."/>
            <person name="Sun S."/>
            <person name="Cuomo C.A."/>
            <person name="Heitman J."/>
        </authorList>
    </citation>
    <scope>NUCLEOTIDE SEQUENCE</scope>
    <source>
        <strain evidence="3">CBS 10737</strain>
    </source>
</reference>
<dbReference type="GeneID" id="30169179"/>
<feature type="compositionally biased region" description="Basic and acidic residues" evidence="1">
    <location>
        <begin position="310"/>
        <end position="323"/>
    </location>
</feature>
<dbReference type="OrthoDB" id="2573753at2759"/>
<accession>A0A1B9ICY0</accession>
<reference evidence="2" key="3">
    <citation type="submission" date="2016-07" db="EMBL/GenBank/DDBJ databases">
        <title>Evolution of pathogenesis and genome organization in the Tremellales.</title>
        <authorList>
            <person name="Cuomo C."/>
            <person name="Litvintseva A."/>
            <person name="Heitman J."/>
            <person name="Chen Y."/>
            <person name="Sun S."/>
            <person name="Springer D."/>
            <person name="Dromer F."/>
            <person name="Young S."/>
            <person name="Zeng Q."/>
            <person name="Chapman S."/>
            <person name="Gujja S."/>
            <person name="Saif S."/>
            <person name="Birren B."/>
        </authorList>
    </citation>
    <scope>NUCLEOTIDE SEQUENCE</scope>
    <source>
        <strain evidence="2">CBS 10737</strain>
    </source>
</reference>
<evidence type="ECO:0000313" key="4">
    <source>
        <dbReference type="Proteomes" id="UP000094020"/>
    </source>
</evidence>
<dbReference type="Proteomes" id="UP000094020">
    <property type="component" value="Chromosome 1"/>
</dbReference>
<evidence type="ECO:0000313" key="2">
    <source>
        <dbReference type="EMBL" id="OCF53505.1"/>
    </source>
</evidence>
<organism evidence="2">
    <name type="scientific">Kwoniella pini CBS 10737</name>
    <dbReference type="NCBI Taxonomy" id="1296096"/>
    <lineage>
        <taxon>Eukaryota</taxon>
        <taxon>Fungi</taxon>
        <taxon>Dikarya</taxon>
        <taxon>Basidiomycota</taxon>
        <taxon>Agaricomycotina</taxon>
        <taxon>Tremellomycetes</taxon>
        <taxon>Tremellales</taxon>
        <taxon>Cryptococcaceae</taxon>
        <taxon>Kwoniella</taxon>
    </lineage>
</organism>
<feature type="region of interest" description="Disordered" evidence="1">
    <location>
        <begin position="280"/>
        <end position="323"/>
    </location>
</feature>
<dbReference type="RefSeq" id="XP_019014724.1">
    <property type="nucleotide sequence ID" value="XM_019152586.1"/>
</dbReference>
<feature type="region of interest" description="Disordered" evidence="1">
    <location>
        <begin position="39"/>
        <end position="102"/>
    </location>
</feature>